<gene>
    <name evidence="1" type="ORF">F2Q65_10975</name>
</gene>
<dbReference type="Proteomes" id="UP000322981">
    <property type="component" value="Unassembled WGS sequence"/>
</dbReference>
<dbReference type="RefSeq" id="WP_150093287.1">
    <property type="nucleotide sequence ID" value="NZ_VWXX01000015.1"/>
</dbReference>
<sequence>MKLITVKTTASNVVKPCKKFGKRKMGKIIRVANPIVLESDRRKIIIDMSTIDSMTLRNAKIKNRAAKGKQDLAHCTGHPLYATIGSR</sequence>
<organism evidence="1 2">
    <name type="scientific">Thiohalocapsa marina</name>
    <dbReference type="NCBI Taxonomy" id="424902"/>
    <lineage>
        <taxon>Bacteria</taxon>
        <taxon>Pseudomonadati</taxon>
        <taxon>Pseudomonadota</taxon>
        <taxon>Gammaproteobacteria</taxon>
        <taxon>Chromatiales</taxon>
        <taxon>Chromatiaceae</taxon>
        <taxon>Thiohalocapsa</taxon>
    </lineage>
</organism>
<proteinExistence type="predicted"/>
<comment type="caution">
    <text evidence="1">The sequence shown here is derived from an EMBL/GenBank/DDBJ whole genome shotgun (WGS) entry which is preliminary data.</text>
</comment>
<reference evidence="1 2" key="1">
    <citation type="submission" date="2019-09" db="EMBL/GenBank/DDBJ databases">
        <title>Whole-genome sequence of the purple sulfur bacterium Thiohalocapsa marina DSM 19078.</title>
        <authorList>
            <person name="Kyndt J.A."/>
            <person name="Meyer T.E."/>
        </authorList>
    </citation>
    <scope>NUCLEOTIDE SEQUENCE [LARGE SCALE GENOMIC DNA]</scope>
    <source>
        <strain evidence="1 2">DSM 19078</strain>
    </source>
</reference>
<dbReference type="AlphaFoldDB" id="A0A5M8FIR1"/>
<name>A0A5M8FIR1_9GAMM</name>
<evidence type="ECO:0000313" key="1">
    <source>
        <dbReference type="EMBL" id="KAA6184828.1"/>
    </source>
</evidence>
<dbReference type="EMBL" id="VWXX01000015">
    <property type="protein sequence ID" value="KAA6184828.1"/>
    <property type="molecule type" value="Genomic_DNA"/>
</dbReference>
<protein>
    <submittedName>
        <fullName evidence="1">Uncharacterized protein</fullName>
    </submittedName>
</protein>
<keyword evidence="2" id="KW-1185">Reference proteome</keyword>
<accession>A0A5M8FIR1</accession>
<evidence type="ECO:0000313" key="2">
    <source>
        <dbReference type="Proteomes" id="UP000322981"/>
    </source>
</evidence>